<dbReference type="OrthoDB" id="9813719at2"/>
<dbReference type="RefSeq" id="WP_013433972.1">
    <property type="nucleotide sequence ID" value="NC_014722.1"/>
</dbReference>
<proteinExistence type="predicted"/>
<dbReference type="AlphaFoldDB" id="E5AL63"/>
<dbReference type="Proteomes" id="UP000007437">
    <property type="component" value="Chromosome"/>
</dbReference>
<evidence type="ECO:0000313" key="1">
    <source>
        <dbReference type="EMBL" id="CBW73736.1"/>
    </source>
</evidence>
<dbReference type="KEGG" id="brh:RBRH_00894"/>
<accession>E5AL63</accession>
<gene>
    <name evidence="1" type="ordered locus">RBRH_00894</name>
</gene>
<organism evidence="1 2">
    <name type="scientific">Mycetohabitans rhizoxinica (strain DSM 19002 / CIP 109453 / HKI 454)</name>
    <name type="common">Paraburkholderia rhizoxinica</name>
    <dbReference type="NCBI Taxonomy" id="882378"/>
    <lineage>
        <taxon>Bacteria</taxon>
        <taxon>Pseudomonadati</taxon>
        <taxon>Pseudomonadota</taxon>
        <taxon>Betaproteobacteria</taxon>
        <taxon>Burkholderiales</taxon>
        <taxon>Burkholderiaceae</taxon>
        <taxon>Mycetohabitans</taxon>
    </lineage>
</organism>
<dbReference type="EMBL" id="FR687359">
    <property type="protein sequence ID" value="CBW73736.1"/>
    <property type="molecule type" value="Genomic_DNA"/>
</dbReference>
<reference evidence="1 2" key="1">
    <citation type="journal article" date="2011" name="J. Bacteriol.">
        <title>Complete genome sequence of Burkholderia rhizoxinica, an endosymbiont of Rhizopus microsporus.</title>
        <authorList>
            <person name="Lackner G."/>
            <person name="Moebius N."/>
            <person name="Partida-Martinez L."/>
            <person name="Hertweck C."/>
        </authorList>
    </citation>
    <scope>NUCLEOTIDE SEQUENCE [LARGE SCALE GENOMIC DNA]</scope>
    <source>
        <strain evidence="2">DSM 19002 / CIP 109453 / HKI 454</strain>
    </source>
</reference>
<dbReference type="HOGENOM" id="CLU_2080371_0_0_4"/>
<dbReference type="STRING" id="882378.RBRH_00894"/>
<name>E5AL63_MYCRK</name>
<sequence length="117" mass="13557">MVHNSDNSTADILFSSENEAQARLAMNSVLSEANLCRIIVPTVYREDYLLPLKRLSNQKDAAAFIQSMARIQDWTSRFDYAQPRQALRQQLEQSNAFQEDLRNYRLIFPENASPYVK</sequence>
<dbReference type="eggNOG" id="COG3177">
    <property type="taxonomic scope" value="Bacteria"/>
</dbReference>
<protein>
    <submittedName>
        <fullName evidence="1">Fic family protein</fullName>
    </submittedName>
</protein>
<evidence type="ECO:0000313" key="2">
    <source>
        <dbReference type="Proteomes" id="UP000007437"/>
    </source>
</evidence>